<reference evidence="1" key="1">
    <citation type="submission" date="2021-12" db="EMBL/GenBank/DDBJ databases">
        <title>Comparative genomics, transcriptomics and evolutionary studies reveal genomic signatures of adaptation to plant cell wall in hemibiotrophic fungi.</title>
        <authorList>
            <consortium name="DOE Joint Genome Institute"/>
            <person name="Baroncelli R."/>
            <person name="Diaz J.F."/>
            <person name="Benocci T."/>
            <person name="Peng M."/>
            <person name="Battaglia E."/>
            <person name="Haridas S."/>
            <person name="Andreopoulos W."/>
            <person name="Labutti K."/>
            <person name="Pangilinan J."/>
            <person name="Floch G.L."/>
            <person name="Makela M.R."/>
            <person name="Henrissat B."/>
            <person name="Grigoriev I.V."/>
            <person name="Crouch J.A."/>
            <person name="De Vries R.P."/>
            <person name="Sukno S.A."/>
            <person name="Thon M.R."/>
        </authorList>
    </citation>
    <scope>NUCLEOTIDE SEQUENCE</scope>
    <source>
        <strain evidence="1">CBS 112980</strain>
    </source>
</reference>
<dbReference type="EMBL" id="JAHMHS010000010">
    <property type="protein sequence ID" value="KAK1729787.1"/>
    <property type="molecule type" value="Genomic_DNA"/>
</dbReference>
<evidence type="ECO:0000313" key="1">
    <source>
        <dbReference type="EMBL" id="KAK1729787.1"/>
    </source>
</evidence>
<dbReference type="AlphaFoldDB" id="A0AAD9D0B6"/>
<proteinExistence type="predicted"/>
<protein>
    <submittedName>
        <fullName evidence="1">Uncharacterized protein</fullName>
    </submittedName>
</protein>
<dbReference type="GeneID" id="85391200"/>
<organism evidence="1 2">
    <name type="scientific">Glomerella acutata</name>
    <name type="common">Colletotrichum acutatum</name>
    <dbReference type="NCBI Taxonomy" id="27357"/>
    <lineage>
        <taxon>Eukaryota</taxon>
        <taxon>Fungi</taxon>
        <taxon>Dikarya</taxon>
        <taxon>Ascomycota</taxon>
        <taxon>Pezizomycotina</taxon>
        <taxon>Sordariomycetes</taxon>
        <taxon>Hypocreomycetidae</taxon>
        <taxon>Glomerellales</taxon>
        <taxon>Glomerellaceae</taxon>
        <taxon>Colletotrichum</taxon>
        <taxon>Colletotrichum acutatum species complex</taxon>
    </lineage>
</organism>
<name>A0AAD9D0B6_GLOAC</name>
<gene>
    <name evidence="1" type="ORF">BDZ83DRAFT_604963</name>
</gene>
<sequence>MIQPAVKRTSNIRIMFPTTSSTLRCASVFSGSFPCKAANQLNGPTVAFPLDQKEK</sequence>
<evidence type="ECO:0000313" key="2">
    <source>
        <dbReference type="Proteomes" id="UP001244207"/>
    </source>
</evidence>
<comment type="caution">
    <text evidence="1">The sequence shown here is derived from an EMBL/GenBank/DDBJ whole genome shotgun (WGS) entry which is preliminary data.</text>
</comment>
<dbReference type="RefSeq" id="XP_060369842.1">
    <property type="nucleotide sequence ID" value="XM_060507301.1"/>
</dbReference>
<accession>A0AAD9D0B6</accession>
<dbReference type="Proteomes" id="UP001244207">
    <property type="component" value="Unassembled WGS sequence"/>
</dbReference>
<keyword evidence="2" id="KW-1185">Reference proteome</keyword>